<protein>
    <submittedName>
        <fullName evidence="2">Uncharacterized protein</fullName>
    </submittedName>
</protein>
<gene>
    <name evidence="2" type="ORF">HMPREF0022_02371</name>
</gene>
<evidence type="ECO:0000313" key="3">
    <source>
        <dbReference type="Proteomes" id="UP000003204"/>
    </source>
</evidence>
<proteinExistence type="predicted"/>
<accession>A0A828ST59</accession>
<sequence>MVNLFINYNSCFNRQKKTQLSKVIEMSLGEEMFEWRKQMVEKLLLQESNIDQLEEKVDRAEKILFGDCTAAFKIECTLRNAYALKAILDDFATKNNCKVSIVECE</sequence>
<dbReference type="AlphaFoldDB" id="A0A828ST59"/>
<organism evidence="2 3">
    <name type="scientific">Acinetobacter baumannii 6014059</name>
    <dbReference type="NCBI Taxonomy" id="525242"/>
    <lineage>
        <taxon>Bacteria</taxon>
        <taxon>Pseudomonadati</taxon>
        <taxon>Pseudomonadota</taxon>
        <taxon>Gammaproteobacteria</taxon>
        <taxon>Moraxellales</taxon>
        <taxon>Moraxellaceae</taxon>
        <taxon>Acinetobacter</taxon>
        <taxon>Acinetobacter calcoaceticus/baumannii complex</taxon>
    </lineage>
</organism>
<keyword evidence="1" id="KW-0175">Coiled coil</keyword>
<dbReference type="EMBL" id="ACYS02000122">
    <property type="protein sequence ID" value="EGJ67878.1"/>
    <property type="molecule type" value="Genomic_DNA"/>
</dbReference>
<feature type="coiled-coil region" evidence="1">
    <location>
        <begin position="36"/>
        <end position="63"/>
    </location>
</feature>
<dbReference type="Proteomes" id="UP000003204">
    <property type="component" value="Unassembled WGS sequence"/>
</dbReference>
<comment type="caution">
    <text evidence="2">The sequence shown here is derived from an EMBL/GenBank/DDBJ whole genome shotgun (WGS) entry which is preliminary data.</text>
</comment>
<name>A0A828ST59_ACIBA</name>
<evidence type="ECO:0000256" key="1">
    <source>
        <dbReference type="SAM" id="Coils"/>
    </source>
</evidence>
<evidence type="ECO:0000313" key="2">
    <source>
        <dbReference type="EMBL" id="EGJ67878.1"/>
    </source>
</evidence>
<reference evidence="2 3" key="1">
    <citation type="submission" date="2011-04" db="EMBL/GenBank/DDBJ databases">
        <authorList>
            <person name="Weinstock G."/>
            <person name="Sodergren E."/>
            <person name="Clifton S."/>
            <person name="Fulton L."/>
            <person name="Fulton B."/>
            <person name="Courtney L."/>
            <person name="Fronick C."/>
            <person name="Harrison M."/>
            <person name="Strong C."/>
            <person name="Farmer C."/>
            <person name="Delahaunty K."/>
            <person name="Markovic C."/>
            <person name="Hall O."/>
            <person name="Minx P."/>
            <person name="Tomlinson C."/>
            <person name="Mitreva M."/>
            <person name="Hou S."/>
            <person name="Chen J."/>
            <person name="Wollam A."/>
            <person name="Pepin K.H."/>
            <person name="Johnson M."/>
            <person name="Bhonagiri V."/>
            <person name="Zhang X."/>
            <person name="Suruliraj S."/>
            <person name="Warren W."/>
            <person name="Chinwalla A."/>
            <person name="Mardis E.R."/>
            <person name="Wilson R.K."/>
        </authorList>
    </citation>
    <scope>NUCLEOTIDE SEQUENCE [LARGE SCALE GENOMIC DNA]</scope>
    <source>
        <strain evidence="2 3">6014059</strain>
    </source>
</reference>